<evidence type="ECO:0000313" key="2">
    <source>
        <dbReference type="Proteomes" id="UP001162120"/>
    </source>
</evidence>
<dbReference type="InterPro" id="IPR023214">
    <property type="entry name" value="HAD_sf"/>
</dbReference>
<proteinExistence type="predicted"/>
<evidence type="ECO:0008006" key="3">
    <source>
        <dbReference type="Google" id="ProtNLM"/>
    </source>
</evidence>
<dbReference type="Proteomes" id="UP001162120">
    <property type="component" value="Segment"/>
</dbReference>
<dbReference type="EMBL" id="MT663534">
    <property type="protein sequence ID" value="QOI90287.1"/>
    <property type="molecule type" value="Genomic_DNA"/>
</dbReference>
<name>A0A7M3UNM0_9VIRU</name>
<reference evidence="1" key="1">
    <citation type="submission" date="2020-06" db="EMBL/GenBank/DDBJ databases">
        <title>Lateral gene transfer of anion-conducting channel rhodopsins between green algae and giant viruses.</title>
        <authorList>
            <person name="Rozenberg A."/>
            <person name="Oppermann J."/>
            <person name="Wietek J."/>
            <person name="Fernandez Lahore R.G."/>
            <person name="Sandaa R.-A."/>
            <person name="Bratbak G."/>
            <person name="Hegemann P."/>
            <person name="Beja O."/>
        </authorList>
    </citation>
    <scope>NUCLEOTIDE SEQUENCE</scope>
    <source>
        <strain evidence="1">01B</strain>
    </source>
</reference>
<sequence length="287" mass="33730">MKVEPVVFLLDLDGTLQGDVTPQLNEYDIISKMNHLLSINKYPLDRMVNYDINELAKDIKAGLIRPFVKEALLVMKRKHPNIEFFIYTASADNWAHFLIPKILLILFGKEEVINKPFFTRSHCMADGSKSIRNVLPIIIDTLKHKYPKSTFNHTYLVDNNIVLKPSEMHKLVYCPTYNFKSLNCPLRTFNRALIEKFYNEISLMLMGQQTYNGYHMLRLYYDTAFKVYEQTELDNEKYTNDDYWRIFGNTVSASRLQTDGDIVRMVDQLRKIYASNWIQTTSYESFI</sequence>
<accession>A0A7M3UNM0</accession>
<keyword evidence="2" id="KW-1185">Reference proteome</keyword>
<evidence type="ECO:0000313" key="1">
    <source>
        <dbReference type="EMBL" id="QOI90287.1"/>
    </source>
</evidence>
<protein>
    <recommendedName>
        <fullName evidence="3">FCP1 homology domain-containing protein</fullName>
    </recommendedName>
</protein>
<organism evidence="1 2">
    <name type="scientific">Pyramimonas orientalis virus 01B</name>
    <dbReference type="NCBI Taxonomy" id="3134525"/>
    <lineage>
        <taxon>Viruses</taxon>
        <taxon>Varidnaviria</taxon>
        <taxon>Bamfordvirae</taxon>
        <taxon>Nucleocytoviricota</taxon>
        <taxon>Megaviricetes</taxon>
        <taxon>Imitervirales</taxon>
        <taxon>Allomimiviridae</taxon>
        <taxon>Heliosvirus</taxon>
        <taxon>Heliosvirus raunefjordenense</taxon>
    </lineage>
</organism>
<dbReference type="Gene3D" id="3.40.50.1000">
    <property type="entry name" value="HAD superfamily/HAD-like"/>
    <property type="match status" value="1"/>
</dbReference>
<dbReference type="InterPro" id="IPR036412">
    <property type="entry name" value="HAD-like_sf"/>
</dbReference>
<dbReference type="SUPFAM" id="SSF56784">
    <property type="entry name" value="HAD-like"/>
    <property type="match status" value="1"/>
</dbReference>
<gene>
    <name evidence="1" type="ORF">HWQ62_00150</name>
</gene>